<dbReference type="CDD" id="cd05155">
    <property type="entry name" value="APH_ChoK_like_1"/>
    <property type="match status" value="1"/>
</dbReference>
<keyword evidence="3" id="KW-1185">Reference proteome</keyword>
<organism evidence="2 3">
    <name type="scientific">Streptomyces beihaiensis</name>
    <dbReference type="NCBI Taxonomy" id="2984495"/>
    <lineage>
        <taxon>Bacteria</taxon>
        <taxon>Bacillati</taxon>
        <taxon>Actinomycetota</taxon>
        <taxon>Actinomycetes</taxon>
        <taxon>Kitasatosporales</taxon>
        <taxon>Streptomycetaceae</taxon>
        <taxon>Streptomyces</taxon>
    </lineage>
</organism>
<protein>
    <submittedName>
        <fullName evidence="2">Aminoglycoside phosphotransferase family protein</fullName>
    </submittedName>
</protein>
<proteinExistence type="predicted"/>
<dbReference type="PANTHER" id="PTHR21310:SF42">
    <property type="entry name" value="BIFUNCTIONAL AAC_APH"/>
    <property type="match status" value="1"/>
</dbReference>
<name>A0ABT3TYA3_9ACTN</name>
<gene>
    <name evidence="2" type="ORF">OFY01_20110</name>
</gene>
<dbReference type="InterPro" id="IPR002575">
    <property type="entry name" value="Aminoglycoside_PTrfase"/>
</dbReference>
<dbReference type="Gene3D" id="3.90.1200.10">
    <property type="match status" value="1"/>
</dbReference>
<evidence type="ECO:0000259" key="1">
    <source>
        <dbReference type="Pfam" id="PF01636"/>
    </source>
</evidence>
<accession>A0ABT3TYA3</accession>
<feature type="domain" description="Aminoglycoside phosphotransferase" evidence="1">
    <location>
        <begin position="39"/>
        <end position="261"/>
    </location>
</feature>
<dbReference type="PANTHER" id="PTHR21310">
    <property type="entry name" value="AMINOGLYCOSIDE PHOSPHOTRANSFERASE-RELATED-RELATED"/>
    <property type="match status" value="1"/>
</dbReference>
<comment type="caution">
    <text evidence="2">The sequence shown here is derived from an EMBL/GenBank/DDBJ whole genome shotgun (WGS) entry which is preliminary data.</text>
</comment>
<dbReference type="InterPro" id="IPR051678">
    <property type="entry name" value="AGP_Transferase"/>
</dbReference>
<dbReference type="SUPFAM" id="SSF56112">
    <property type="entry name" value="Protein kinase-like (PK-like)"/>
    <property type="match status" value="1"/>
</dbReference>
<dbReference type="Pfam" id="PF01636">
    <property type="entry name" value="APH"/>
    <property type="match status" value="1"/>
</dbReference>
<dbReference type="Gene3D" id="3.30.200.20">
    <property type="entry name" value="Phosphorylase Kinase, domain 1"/>
    <property type="match status" value="1"/>
</dbReference>
<dbReference type="Proteomes" id="UP001163064">
    <property type="component" value="Unassembled WGS sequence"/>
</dbReference>
<evidence type="ECO:0000313" key="2">
    <source>
        <dbReference type="EMBL" id="MCX3062021.1"/>
    </source>
</evidence>
<sequence>MAIRKLHDDEPDIDEKLVRALVDDQFPQWSGLPLTLVDSNGTSNVLFRLGDERVVRLPRVRGSVPDLERERRWMPFLAPRVPVPVPEPVAVGAPGRGFPWPWAVHRWLDGVNPTVGRLERPTALAQDLAAFVTALQRVDTAGAPESYRGRPLVERDADTREVIGSLAGTIDTQTALAVWDAAVAAPRGDRPDVWLHADLQPGNMLVADGRLSAVIDFGCMGLGDPAVDLIVAWYVLDAPERAVYRAGLDLDDAAWARGRGWALTIAVNELAYYRQSNRFMADTAARVIEEVLTEHAAQGRCR</sequence>
<dbReference type="EMBL" id="JAPHNL010000255">
    <property type="protein sequence ID" value="MCX3062021.1"/>
    <property type="molecule type" value="Genomic_DNA"/>
</dbReference>
<dbReference type="RefSeq" id="WP_266601854.1">
    <property type="nucleotide sequence ID" value="NZ_JAPHNL010000255.1"/>
</dbReference>
<evidence type="ECO:0000313" key="3">
    <source>
        <dbReference type="Proteomes" id="UP001163064"/>
    </source>
</evidence>
<dbReference type="InterPro" id="IPR011009">
    <property type="entry name" value="Kinase-like_dom_sf"/>
</dbReference>
<reference evidence="2" key="1">
    <citation type="submission" date="2022-10" db="EMBL/GenBank/DDBJ databases">
        <title>Streptomyces beihaiensis sp. nov., a chitin degrading actinobacterium, isolated from shrimp pond soil.</title>
        <authorList>
            <person name="Xie J."/>
            <person name="Shen N."/>
        </authorList>
    </citation>
    <scope>NUCLEOTIDE SEQUENCE</scope>
    <source>
        <strain evidence="2">GXMU-J5</strain>
    </source>
</reference>